<dbReference type="InterPro" id="IPR025366">
    <property type="entry name" value="DUF4270"/>
</dbReference>
<proteinExistence type="predicted"/>
<dbReference type="Pfam" id="PF14092">
    <property type="entry name" value="DUF4270"/>
    <property type="match status" value="1"/>
</dbReference>
<reference evidence="3" key="1">
    <citation type="journal article" date="2019" name="Int. J. Syst. Evol. Microbiol.">
        <title>The Global Catalogue of Microorganisms (GCM) 10K type strain sequencing project: providing services to taxonomists for standard genome sequencing and annotation.</title>
        <authorList>
            <consortium name="The Broad Institute Genomics Platform"/>
            <consortium name="The Broad Institute Genome Sequencing Center for Infectious Disease"/>
            <person name="Wu L."/>
            <person name="Ma J."/>
        </authorList>
    </citation>
    <scope>NUCLEOTIDE SEQUENCE [LARGE SCALE GENOMIC DNA]</scope>
    <source>
        <strain evidence="3">CECT 7798</strain>
    </source>
</reference>
<dbReference type="Proteomes" id="UP001595735">
    <property type="component" value="Unassembled WGS sequence"/>
</dbReference>
<keyword evidence="3" id="KW-1185">Reference proteome</keyword>
<comment type="caution">
    <text evidence="2">The sequence shown here is derived from an EMBL/GenBank/DDBJ whole genome shotgun (WGS) entry which is preliminary data.</text>
</comment>
<evidence type="ECO:0000256" key="1">
    <source>
        <dbReference type="SAM" id="SignalP"/>
    </source>
</evidence>
<evidence type="ECO:0000313" key="3">
    <source>
        <dbReference type="Proteomes" id="UP001595735"/>
    </source>
</evidence>
<name>A0ABV7Y1F7_9FLAO</name>
<dbReference type="RefSeq" id="WP_290301074.1">
    <property type="nucleotide sequence ID" value="NZ_JAUFQR010000001.1"/>
</dbReference>
<feature type="chain" id="PRO_5045928497" evidence="1">
    <location>
        <begin position="23"/>
        <end position="545"/>
    </location>
</feature>
<keyword evidence="1" id="KW-0732">Signal</keyword>
<accession>A0ABV7Y1F7</accession>
<protein>
    <submittedName>
        <fullName evidence="2">DUF4270 family protein</fullName>
    </submittedName>
</protein>
<feature type="signal peptide" evidence="1">
    <location>
        <begin position="1"/>
        <end position="22"/>
    </location>
</feature>
<evidence type="ECO:0000313" key="2">
    <source>
        <dbReference type="EMBL" id="MFC3758990.1"/>
    </source>
</evidence>
<dbReference type="EMBL" id="JBHRYO010000002">
    <property type="protein sequence ID" value="MFC3758990.1"/>
    <property type="molecule type" value="Genomic_DNA"/>
</dbReference>
<sequence>MTHTLKRTFAMLLLAVFGSAILYNCEPDPDSLGQQLFDKDAAVGTETLYDVVAYNISNNDSIRSDASRLVSEVTDAGSTLAAVLGAFNEGQFGMQRASYITQLRMPVDNFDFSGPKPQVDSVVLVLRTPANTANNTYYIADSLKAPGAYDNNDFMINGEKVPVSIEKKSYPIRKYGKVVKSMKINVQEVTTFLDINNINVFTRSNVNVNTGALLGSANFDGNVSTVTVTKKSDNSNVFSGNLGFRIPLDKDFFQTRIVDKKGKPELQDAANFTRYFKGIRLSVENTDGYLFPISANDMELIMYYKYDLTDNGKVTRPQTTVKFNLGSLNAHIGQYEYDRSNTAVSSALASVNKTDGDKLLYLQGMGGPSVGVKISDNTIDELKKRFAENKAGIVGATIRVYMDKDKTWTKPHAIDADRKFILTPFTYKADNTIDYSKWSFSADTSKGFPIYYHVTSSEYYDFVVTQTLKDIVEGKTVTGQTQKTFASNDPLLINAGSFLRDSKGAAYGPRFTTRAIDMNRIVMIGSDKSDKRIRLRVTYSTANNK</sequence>
<organism evidence="2 3">
    <name type="scientific">Chryseobacterium tructae</name>
    <dbReference type="NCBI Taxonomy" id="1037380"/>
    <lineage>
        <taxon>Bacteria</taxon>
        <taxon>Pseudomonadati</taxon>
        <taxon>Bacteroidota</taxon>
        <taxon>Flavobacteriia</taxon>
        <taxon>Flavobacteriales</taxon>
        <taxon>Weeksellaceae</taxon>
        <taxon>Chryseobacterium group</taxon>
        <taxon>Chryseobacterium</taxon>
    </lineage>
</organism>
<gene>
    <name evidence="2" type="ORF">ACFONJ_23725</name>
</gene>